<evidence type="ECO:0000256" key="5">
    <source>
        <dbReference type="ARBA" id="ARBA00011245"/>
    </source>
</evidence>
<dbReference type="NCBIfam" id="NF008277">
    <property type="entry name" value="PRK11055.1"/>
    <property type="match status" value="1"/>
</dbReference>
<dbReference type="InterPro" id="IPR047215">
    <property type="entry name" value="Galactose_mutarotase-like"/>
</dbReference>
<evidence type="ECO:0000256" key="1">
    <source>
        <dbReference type="ARBA" id="ARBA00001614"/>
    </source>
</evidence>
<evidence type="ECO:0000256" key="11">
    <source>
        <dbReference type="PIRNR" id="PIRNR005096"/>
    </source>
</evidence>
<keyword evidence="8" id="KW-0106">Calcium</keyword>
<reference evidence="14 15" key="1">
    <citation type="submission" date="2019-02" db="EMBL/GenBank/DDBJ databases">
        <title>Pedobacter sp. RP-1-14 sp. nov., isolated from Arctic soil.</title>
        <authorList>
            <person name="Dahal R.H."/>
        </authorList>
    </citation>
    <scope>NUCLEOTIDE SEQUENCE [LARGE SCALE GENOMIC DNA]</scope>
    <source>
        <strain evidence="14 15">RP-1-14</strain>
    </source>
</reference>
<dbReference type="GO" id="GO:0005737">
    <property type="term" value="C:cytoplasm"/>
    <property type="evidence" value="ECO:0007669"/>
    <property type="project" value="TreeGrafter"/>
</dbReference>
<evidence type="ECO:0000313" key="14">
    <source>
        <dbReference type="EMBL" id="TCD00078.1"/>
    </source>
</evidence>
<feature type="binding site" evidence="13">
    <location>
        <begin position="175"/>
        <end position="177"/>
    </location>
    <ligand>
        <name>beta-D-galactose</name>
        <dbReference type="ChEBI" id="CHEBI:27667"/>
    </ligand>
</feature>
<evidence type="ECO:0000256" key="3">
    <source>
        <dbReference type="ARBA" id="ARBA00005028"/>
    </source>
</evidence>
<evidence type="ECO:0000256" key="6">
    <source>
        <dbReference type="ARBA" id="ARBA00013185"/>
    </source>
</evidence>
<dbReference type="InterPro" id="IPR014718">
    <property type="entry name" value="GH-type_carb-bd"/>
</dbReference>
<dbReference type="PROSITE" id="PS00545">
    <property type="entry name" value="ALDOSE_1_EPIMERASE"/>
    <property type="match status" value="1"/>
</dbReference>
<evidence type="ECO:0000256" key="8">
    <source>
        <dbReference type="ARBA" id="ARBA00022837"/>
    </source>
</evidence>
<dbReference type="RefSeq" id="WP_131596933.1">
    <property type="nucleotide sequence ID" value="NZ_SJSL01000004.1"/>
</dbReference>
<comment type="caution">
    <text evidence="14">The sequence shown here is derived from an EMBL/GenBank/DDBJ whole genome shotgun (WGS) entry which is preliminary data.</text>
</comment>
<comment type="subunit">
    <text evidence="5">Monomer.</text>
</comment>
<feature type="active site" description="Proton donor" evidence="12">
    <location>
        <position position="175"/>
    </location>
</feature>
<dbReference type="EMBL" id="SJSL01000004">
    <property type="protein sequence ID" value="TCD00078.1"/>
    <property type="molecule type" value="Genomic_DNA"/>
</dbReference>
<dbReference type="PANTHER" id="PTHR10091:SF0">
    <property type="entry name" value="GALACTOSE MUTAROTASE"/>
    <property type="match status" value="1"/>
</dbReference>
<dbReference type="EC" id="5.1.3.3" evidence="6 11"/>
<comment type="similarity">
    <text evidence="4 11">Belongs to the aldose epimerase family.</text>
</comment>
<name>A0A4R0NJS2_9SPHI</name>
<proteinExistence type="inferred from homology"/>
<dbReference type="Pfam" id="PF01263">
    <property type="entry name" value="Aldose_epim"/>
    <property type="match status" value="1"/>
</dbReference>
<dbReference type="GO" id="GO:0006006">
    <property type="term" value="P:glucose metabolic process"/>
    <property type="evidence" value="ECO:0007669"/>
    <property type="project" value="TreeGrafter"/>
</dbReference>
<evidence type="ECO:0000256" key="10">
    <source>
        <dbReference type="ARBA" id="ARBA00023277"/>
    </source>
</evidence>
<feature type="binding site" evidence="13">
    <location>
        <begin position="79"/>
        <end position="80"/>
    </location>
    <ligand>
        <name>beta-D-galactose</name>
        <dbReference type="ChEBI" id="CHEBI:27667"/>
    </ligand>
</feature>
<protein>
    <recommendedName>
        <fullName evidence="7 11">Aldose 1-epimerase</fullName>
        <ecNumber evidence="6 11">5.1.3.3</ecNumber>
    </recommendedName>
</protein>
<organism evidence="14 15">
    <name type="scientific">Pedobacter psychroterrae</name>
    <dbReference type="NCBI Taxonomy" id="2530453"/>
    <lineage>
        <taxon>Bacteria</taxon>
        <taxon>Pseudomonadati</taxon>
        <taxon>Bacteroidota</taxon>
        <taxon>Sphingobacteriia</taxon>
        <taxon>Sphingobacteriales</taxon>
        <taxon>Sphingobacteriaceae</taxon>
        <taxon>Pedobacter</taxon>
    </lineage>
</organism>
<keyword evidence="9 11" id="KW-0413">Isomerase</keyword>
<dbReference type="PANTHER" id="PTHR10091">
    <property type="entry name" value="ALDOSE-1-EPIMERASE"/>
    <property type="match status" value="1"/>
</dbReference>
<evidence type="ECO:0000256" key="4">
    <source>
        <dbReference type="ARBA" id="ARBA00006206"/>
    </source>
</evidence>
<comment type="cofactor">
    <cofactor evidence="2">
        <name>Ca(2+)</name>
        <dbReference type="ChEBI" id="CHEBI:29108"/>
    </cofactor>
</comment>
<dbReference type="GO" id="GO:0030246">
    <property type="term" value="F:carbohydrate binding"/>
    <property type="evidence" value="ECO:0007669"/>
    <property type="project" value="InterPro"/>
</dbReference>
<dbReference type="InterPro" id="IPR011013">
    <property type="entry name" value="Gal_mutarotase_sf_dom"/>
</dbReference>
<dbReference type="PIRSF" id="PIRSF005096">
    <property type="entry name" value="GALM"/>
    <property type="match status" value="1"/>
</dbReference>
<keyword evidence="15" id="KW-1185">Reference proteome</keyword>
<evidence type="ECO:0000256" key="2">
    <source>
        <dbReference type="ARBA" id="ARBA00001913"/>
    </source>
</evidence>
<accession>A0A4R0NJS2</accession>
<evidence type="ECO:0000256" key="9">
    <source>
        <dbReference type="ARBA" id="ARBA00023235"/>
    </source>
</evidence>
<dbReference type="GO" id="GO:0033499">
    <property type="term" value="P:galactose catabolic process via UDP-galactose, Leloir pathway"/>
    <property type="evidence" value="ECO:0007669"/>
    <property type="project" value="TreeGrafter"/>
</dbReference>
<evidence type="ECO:0000313" key="15">
    <source>
        <dbReference type="Proteomes" id="UP000293347"/>
    </source>
</evidence>
<dbReference type="InterPro" id="IPR015443">
    <property type="entry name" value="Aldose_1-epimerase"/>
</dbReference>
<evidence type="ECO:0000256" key="12">
    <source>
        <dbReference type="PIRSR" id="PIRSR005096-1"/>
    </source>
</evidence>
<dbReference type="Gene3D" id="2.70.98.10">
    <property type="match status" value="1"/>
</dbReference>
<comment type="pathway">
    <text evidence="3 11">Carbohydrate metabolism; hexose metabolism.</text>
</comment>
<comment type="catalytic activity">
    <reaction evidence="1 11">
        <text>alpha-D-glucose = beta-D-glucose</text>
        <dbReference type="Rhea" id="RHEA:10264"/>
        <dbReference type="ChEBI" id="CHEBI:15903"/>
        <dbReference type="ChEBI" id="CHEBI:17925"/>
        <dbReference type="EC" id="5.1.3.3"/>
    </reaction>
</comment>
<dbReference type="GO" id="GO:0004034">
    <property type="term" value="F:aldose 1-epimerase activity"/>
    <property type="evidence" value="ECO:0007669"/>
    <property type="project" value="UniProtKB-EC"/>
</dbReference>
<dbReference type="InterPro" id="IPR018052">
    <property type="entry name" value="Ald1_epimerase_CS"/>
</dbReference>
<dbReference type="OrthoDB" id="9779408at2"/>
<feature type="active site" description="Proton acceptor" evidence="12">
    <location>
        <position position="306"/>
    </location>
</feature>
<gene>
    <name evidence="14" type="ORF">EZ437_15275</name>
</gene>
<dbReference type="UniPathway" id="UPA00242"/>
<evidence type="ECO:0000256" key="7">
    <source>
        <dbReference type="ARBA" id="ARBA00014165"/>
    </source>
</evidence>
<dbReference type="AlphaFoldDB" id="A0A4R0NJS2"/>
<keyword evidence="10 11" id="KW-0119">Carbohydrate metabolism</keyword>
<dbReference type="CDD" id="cd09019">
    <property type="entry name" value="galactose_mutarotase_like"/>
    <property type="match status" value="1"/>
</dbReference>
<dbReference type="Proteomes" id="UP000293347">
    <property type="component" value="Unassembled WGS sequence"/>
</dbReference>
<dbReference type="SUPFAM" id="SSF74650">
    <property type="entry name" value="Galactose mutarotase-like"/>
    <property type="match status" value="1"/>
</dbReference>
<sequence length="342" mass="38279">MNITKKRWGSVDGQEIHLFRLDNSNGSYVELTNYGATVVSVYVPDKQGKLQNVVLGFNSLAGYLQDNCYIGATVGRFANRIANARFTLDGVNYLLEPNDGVHTNHSASAGFNDKVFNYNYTDGCLVFKYLSPDMFGGYPGNLDFEISYQWTAGNELRIIFKACTDRKTVVNFTNHCYFNLAGTAQKIFDHRLTIQSGSIVEAGADYIPTGRIIDAGQLSFQNTRIVDRMTAVQSHIKGLNVCYVLDCYEPKKQQLAAVLTEHYSGRELAVYTTYPGIMLYTGAYLDSKVPGNRHVTYQPFDGLCLECQYFPDSPNQPDFPSTVLLPGEVFEETITYAFNTKK</sequence>
<evidence type="ECO:0000256" key="13">
    <source>
        <dbReference type="PIRSR" id="PIRSR005096-3"/>
    </source>
</evidence>
<dbReference type="InterPro" id="IPR008183">
    <property type="entry name" value="Aldose_1/G6P_1-epimerase"/>
</dbReference>